<gene>
    <name evidence="2" type="ORF">B4109_1623</name>
    <name evidence="1" type="ORF">GS8_1347</name>
</gene>
<evidence type="ECO:0000313" key="3">
    <source>
        <dbReference type="Proteomes" id="UP000075424"/>
    </source>
</evidence>
<evidence type="ECO:0000313" key="2">
    <source>
        <dbReference type="EMBL" id="KYD22817.1"/>
    </source>
</evidence>
<dbReference type="PATRIC" id="fig|1422.18.peg.1075"/>
<evidence type="ECO:0000313" key="4">
    <source>
        <dbReference type="Proteomes" id="UP000773850"/>
    </source>
</evidence>
<dbReference type="GO" id="GO:0016740">
    <property type="term" value="F:transferase activity"/>
    <property type="evidence" value="ECO:0007669"/>
    <property type="project" value="UniProtKB-KW"/>
</dbReference>
<proteinExistence type="predicted"/>
<keyword evidence="1" id="KW-0808">Transferase</keyword>
<evidence type="ECO:0000313" key="1">
    <source>
        <dbReference type="EMBL" id="KAF6511771.1"/>
    </source>
</evidence>
<organism evidence="2 3">
    <name type="scientific">Geobacillus stearothermophilus</name>
    <name type="common">Bacillus stearothermophilus</name>
    <dbReference type="NCBI Taxonomy" id="1422"/>
    <lineage>
        <taxon>Bacteria</taxon>
        <taxon>Bacillati</taxon>
        <taxon>Bacillota</taxon>
        <taxon>Bacilli</taxon>
        <taxon>Bacillales</taxon>
        <taxon>Anoxybacillaceae</taxon>
        <taxon>Geobacillus</taxon>
    </lineage>
</organism>
<dbReference type="Proteomes" id="UP000075424">
    <property type="component" value="Unassembled WGS sequence"/>
</dbReference>
<sequence>MHTSRSLLLVKKAWFSKQLEHQYHLSVLASNRWGYILEKHA</sequence>
<reference evidence="2 3" key="1">
    <citation type="submission" date="2016-01" db="EMBL/GenBank/DDBJ databases">
        <title>Draft Genome Sequences of Seven Thermophilic Sporeformers Isolated from Foods.</title>
        <authorList>
            <person name="Berendsen E.M."/>
            <person name="Wells-Bennik M.H."/>
            <person name="Krawcyk A.O."/>
            <person name="De Jong A."/>
            <person name="Holsappel S."/>
            <person name="Eijlander R.T."/>
            <person name="Kuipers O.P."/>
        </authorList>
    </citation>
    <scope>NUCLEOTIDE SEQUENCE [LARGE SCALE GENOMIC DNA]</scope>
    <source>
        <strain evidence="2 3">B4109</strain>
    </source>
</reference>
<protein>
    <submittedName>
        <fullName evidence="1">Undecaprenyl phosphate-alpha-L-Ara4N transferase</fullName>
    </submittedName>
</protein>
<dbReference type="Proteomes" id="UP000773850">
    <property type="component" value="Unassembled WGS sequence"/>
</dbReference>
<reference evidence="1 4" key="2">
    <citation type="submission" date="2016-03" db="EMBL/GenBank/DDBJ databases">
        <title>Spore heat resistance.</title>
        <authorList>
            <person name="Boekhorst J."/>
            <person name="Berendsen E.M."/>
            <person name="Wells-Bennik M.H."/>
            <person name="Kuipers O.P."/>
        </authorList>
    </citation>
    <scope>NUCLEOTIDE SEQUENCE [LARGE SCALE GENOMIC DNA]</scope>
    <source>
        <strain evidence="1 4">GS8</strain>
    </source>
</reference>
<dbReference type="EMBL" id="LUCS01000018">
    <property type="protein sequence ID" value="KAF6511771.1"/>
    <property type="molecule type" value="Genomic_DNA"/>
</dbReference>
<accession>A0A150ME21</accession>
<dbReference type="EMBL" id="LQYV01000121">
    <property type="protein sequence ID" value="KYD22817.1"/>
    <property type="molecule type" value="Genomic_DNA"/>
</dbReference>
<keyword evidence="4" id="KW-1185">Reference proteome</keyword>
<comment type="caution">
    <text evidence="2">The sequence shown here is derived from an EMBL/GenBank/DDBJ whole genome shotgun (WGS) entry which is preliminary data.</text>
</comment>
<dbReference type="AlphaFoldDB" id="A0A150ME21"/>
<name>A0A150ME21_GEOSE</name>